<sequence length="317" mass="35052">MQDSAATQQWRPLGQLQAGLAGMDWAASHASYPTALPLDDRRVRVYFSPRDPQGRSQLASLDIEIEGDRHTRIGTVRGPLLAPGARGAFDADGATVSCVLRAGDTLLAYYLGWSLSKSVPFTNFIGLATSHDAGATFVRHSVAPIVGRSEANPFTLGYPWVLREGDAWTMWFGSHLAWGEQGLEMQHVVKSATSPDGLQWQADPRIVVDLAGAADPQEFAVSRPCVVARGERQFMWYARRNPDYQIGFASRRTDGDWVRQDGQLRFLGQPEAWEDTERTYPCVFALQGTYYMLYNGNGYGRSGFGLARLENPECLAE</sequence>
<proteinExistence type="predicted"/>
<gene>
    <name evidence="2" type="ORF">DAR2_4498</name>
    <name evidence="1" type="ORF">DAR3_4359</name>
</gene>
<reference evidence="1" key="1">
    <citation type="submission" date="2019-03" db="EMBL/GenBank/DDBJ databases">
        <authorList>
            <person name="Danneels B."/>
        </authorList>
    </citation>
    <scope>NUCLEOTIDE SEQUENCE</scope>
</reference>
<organism evidence="1">
    <name type="scientific">plant metagenome</name>
    <dbReference type="NCBI Taxonomy" id="1297885"/>
    <lineage>
        <taxon>unclassified sequences</taxon>
        <taxon>metagenomes</taxon>
        <taxon>organismal metagenomes</taxon>
    </lineage>
</organism>
<protein>
    <recommendedName>
        <fullName evidence="3">Glycosyl hydrolase family 32 N-terminal domain-containing protein</fullName>
    </recommendedName>
</protein>
<dbReference type="SUPFAM" id="SSF75005">
    <property type="entry name" value="Arabinanase/levansucrase/invertase"/>
    <property type="match status" value="1"/>
</dbReference>
<dbReference type="InterPro" id="IPR023296">
    <property type="entry name" value="Glyco_hydro_beta-prop_sf"/>
</dbReference>
<dbReference type="EMBL" id="CAADIJ010000018">
    <property type="protein sequence ID" value="VFR72881.1"/>
    <property type="molecule type" value="Genomic_DNA"/>
</dbReference>
<accession>A0A484TFF0</accession>
<evidence type="ECO:0000313" key="1">
    <source>
        <dbReference type="EMBL" id="VFR72881.1"/>
    </source>
</evidence>
<evidence type="ECO:0008006" key="3">
    <source>
        <dbReference type="Google" id="ProtNLM"/>
    </source>
</evidence>
<dbReference type="PANTHER" id="PTHR35279:SF1">
    <property type="entry name" value="ARABINANASE_LEVANSUCRASE_INVERTASE"/>
    <property type="match status" value="1"/>
</dbReference>
<dbReference type="PANTHER" id="PTHR35279">
    <property type="match status" value="1"/>
</dbReference>
<dbReference type="Gene3D" id="2.115.10.20">
    <property type="entry name" value="Glycosyl hydrolase domain, family 43"/>
    <property type="match status" value="2"/>
</dbReference>
<dbReference type="EMBL" id="CAADIL010000026">
    <property type="protein sequence ID" value="VFR78698.1"/>
    <property type="molecule type" value="Genomic_DNA"/>
</dbReference>
<evidence type="ECO:0000313" key="2">
    <source>
        <dbReference type="EMBL" id="VFR78698.1"/>
    </source>
</evidence>
<dbReference type="AlphaFoldDB" id="A0A484TFF0"/>
<name>A0A484TFF0_9ZZZZ</name>